<feature type="region of interest" description="Disordered" evidence="2">
    <location>
        <begin position="239"/>
        <end position="350"/>
    </location>
</feature>
<reference evidence="4" key="1">
    <citation type="submission" date="2022-11" db="EMBL/GenBank/DDBJ databases">
        <authorList>
            <person name="Morgan W.R."/>
            <person name="Tartar A."/>
        </authorList>
    </citation>
    <scope>NUCLEOTIDE SEQUENCE</scope>
    <source>
        <strain evidence="4">ARSEF 373</strain>
    </source>
</reference>
<feature type="domain" description="PIH1 N-terminal" evidence="3">
    <location>
        <begin position="83"/>
        <end position="222"/>
    </location>
</feature>
<dbReference type="InterPro" id="IPR012981">
    <property type="entry name" value="PIH1_N"/>
</dbReference>
<name>A0AAV2ZF46_9STRA</name>
<evidence type="ECO:0000313" key="4">
    <source>
        <dbReference type="EMBL" id="DBA03852.1"/>
    </source>
</evidence>
<gene>
    <name evidence="4" type="ORF">N0F65_004542</name>
</gene>
<protein>
    <recommendedName>
        <fullName evidence="3">PIH1 N-terminal domain-containing protein</fullName>
    </recommendedName>
</protein>
<dbReference type="GO" id="GO:0005737">
    <property type="term" value="C:cytoplasm"/>
    <property type="evidence" value="ECO:0007669"/>
    <property type="project" value="TreeGrafter"/>
</dbReference>
<feature type="compositionally biased region" description="Basic and acidic residues" evidence="2">
    <location>
        <begin position="303"/>
        <end position="314"/>
    </location>
</feature>
<feature type="compositionally biased region" description="Polar residues" evidence="2">
    <location>
        <begin position="242"/>
        <end position="252"/>
    </location>
</feature>
<accession>A0AAV2ZF46</accession>
<comment type="similarity">
    <text evidence="1">Belongs to the PIH1 family.</text>
</comment>
<dbReference type="Proteomes" id="UP001146120">
    <property type="component" value="Unassembled WGS sequence"/>
</dbReference>
<proteinExistence type="inferred from homology"/>
<dbReference type="EMBL" id="DAKRPA010000014">
    <property type="protein sequence ID" value="DBA03852.1"/>
    <property type="molecule type" value="Genomic_DNA"/>
</dbReference>
<dbReference type="PANTHER" id="PTHR22997:SF0">
    <property type="entry name" value="PIH1 DOMAIN-CONTAINING PROTEIN 1"/>
    <property type="match status" value="1"/>
</dbReference>
<dbReference type="Pfam" id="PF08190">
    <property type="entry name" value="PIH1"/>
    <property type="match status" value="1"/>
</dbReference>
<dbReference type="AlphaFoldDB" id="A0AAV2ZF46"/>
<feature type="compositionally biased region" description="Basic and acidic residues" evidence="2">
    <location>
        <begin position="260"/>
        <end position="272"/>
    </location>
</feature>
<feature type="compositionally biased region" description="Polar residues" evidence="2">
    <location>
        <begin position="277"/>
        <end position="286"/>
    </location>
</feature>
<reference evidence="4" key="2">
    <citation type="journal article" date="2023" name="Microbiol Resour">
        <title>Decontamination and Annotation of the Draft Genome Sequence of the Oomycete Lagenidium giganteum ARSEF 373.</title>
        <authorList>
            <person name="Morgan W.R."/>
            <person name="Tartar A."/>
        </authorList>
    </citation>
    <scope>NUCLEOTIDE SEQUENCE</scope>
    <source>
        <strain evidence="4">ARSEF 373</strain>
    </source>
</reference>
<evidence type="ECO:0000256" key="1">
    <source>
        <dbReference type="ARBA" id="ARBA00008511"/>
    </source>
</evidence>
<evidence type="ECO:0000313" key="5">
    <source>
        <dbReference type="Proteomes" id="UP001146120"/>
    </source>
</evidence>
<sequence>MNYGIINNRRPDKNASSINPLLADVRMREIAKQMGLEPKDFDKEAQKIWSMLDDMASKNPKAYQEFINDQLKDGPPTNQNDGTTKPSFFTPHAGFVIKCVLLEPAGLKVFLNVCAHEIIDMPKNPNSGQEVLADTRKVPTTNNLQIPLVIGALRDIHDCNGSTCRAVDVIFHPWVLERCSWDSNFKREVLKLAMFWVQNDTKVQFDIKASGKFIKSRYKGGVTIGNEIVTSKFHIEPDAGTGLTNRIRTETPTDLLKQMSLRDQEQEREESAIKLSRPSNQQQESARATEPKKKKLIEVIGSEQHDNQLMEERPQPAPSQVEPKELLRPVTTTKTTEPKPKKSSNVVKKGFLNSAKKPLYPSGSSEGRPASAFVKLMSRSKVIDMNEVERQKKERSELEHERENMMSFLGKSGNNSTSSGEKDFGDYEFEQLCREADPDVEPAEHAEARRDPTRELFGDNWERLGSLITQK</sequence>
<evidence type="ECO:0000259" key="3">
    <source>
        <dbReference type="Pfam" id="PF08190"/>
    </source>
</evidence>
<comment type="caution">
    <text evidence="4">The sequence shown here is derived from an EMBL/GenBank/DDBJ whole genome shotgun (WGS) entry which is preliminary data.</text>
</comment>
<evidence type="ECO:0000256" key="2">
    <source>
        <dbReference type="SAM" id="MobiDB-lite"/>
    </source>
</evidence>
<keyword evidence="5" id="KW-1185">Reference proteome</keyword>
<dbReference type="InterPro" id="IPR050734">
    <property type="entry name" value="PIH1/Kintoun_subfamily"/>
</dbReference>
<organism evidence="4 5">
    <name type="scientific">Lagenidium giganteum</name>
    <dbReference type="NCBI Taxonomy" id="4803"/>
    <lineage>
        <taxon>Eukaryota</taxon>
        <taxon>Sar</taxon>
        <taxon>Stramenopiles</taxon>
        <taxon>Oomycota</taxon>
        <taxon>Peronosporomycetes</taxon>
        <taxon>Pythiales</taxon>
        <taxon>Pythiaceae</taxon>
    </lineage>
</organism>
<dbReference type="PANTHER" id="PTHR22997">
    <property type="entry name" value="PIH1 DOMAIN-CONTAINING PROTEIN 1"/>
    <property type="match status" value="1"/>
</dbReference>